<dbReference type="AlphaFoldDB" id="E9S913"/>
<evidence type="ECO:0008006" key="3">
    <source>
        <dbReference type="Google" id="ProtNLM"/>
    </source>
</evidence>
<accession>E9S913</accession>
<protein>
    <recommendedName>
        <fullName evidence="3">Alpha/beta hydrolase</fullName>
    </recommendedName>
</protein>
<evidence type="ECO:0000313" key="2">
    <source>
        <dbReference type="Proteomes" id="UP000004259"/>
    </source>
</evidence>
<gene>
    <name evidence="1" type="ORF">CUS_5529</name>
</gene>
<dbReference type="eggNOG" id="COG1073">
    <property type="taxonomic scope" value="Bacteria"/>
</dbReference>
<proteinExistence type="predicted"/>
<keyword evidence="2" id="KW-1185">Reference proteome</keyword>
<dbReference type="STRING" id="246199.CUS_5529"/>
<dbReference type="SUPFAM" id="SSF53474">
    <property type="entry name" value="alpha/beta-Hydrolases"/>
    <property type="match status" value="1"/>
</dbReference>
<reference evidence="1 2" key="1">
    <citation type="submission" date="2011-02" db="EMBL/GenBank/DDBJ databases">
        <authorList>
            <person name="Nelson K.E."/>
            <person name="Sutton G."/>
            <person name="Torralba M."/>
            <person name="Durkin S."/>
            <person name="Harkins D."/>
            <person name="Montgomery R."/>
            <person name="Ziemer C."/>
            <person name="Klaassens E."/>
            <person name="Ocuiv P."/>
            <person name="Morrison M."/>
        </authorList>
    </citation>
    <scope>NUCLEOTIDE SEQUENCE [LARGE SCALE GENOMIC DNA]</scope>
    <source>
        <strain evidence="1 2">8</strain>
    </source>
</reference>
<dbReference type="Proteomes" id="UP000004259">
    <property type="component" value="Unassembled WGS sequence"/>
</dbReference>
<dbReference type="Gene3D" id="3.40.50.1820">
    <property type="entry name" value="alpha/beta hydrolase"/>
    <property type="match status" value="1"/>
</dbReference>
<sequence length="199" mass="22167">MSKKAIYIHGMGGSADEAEFYRDIFAGYDVVGMEYTSGDPMSAEEEFPALFESLCGDSSEVILIANSIGAFFAMHALKNKHIDRAFFISPVADMERLILGMMAAANVSEEELCRKGEIPLQNGEVLSWRYLCYVREHPIVRAFPIDIICGDEDILTPLPVMKDLAEKLGASLTVMTGGEHWFHTDEQMDFLKNSIKAML</sequence>
<name>E9S913_RUMAL</name>
<evidence type="ECO:0000313" key="1">
    <source>
        <dbReference type="EMBL" id="EGC04244.1"/>
    </source>
</evidence>
<dbReference type="OrthoDB" id="358525at2"/>
<dbReference type="RefSeq" id="WP_004167453.1">
    <property type="nucleotide sequence ID" value="NZ_ADKM02000032.1"/>
</dbReference>
<comment type="caution">
    <text evidence="1">The sequence shown here is derived from an EMBL/GenBank/DDBJ whole genome shotgun (WGS) entry which is preliminary data.</text>
</comment>
<dbReference type="EMBL" id="ADKM02000032">
    <property type="protein sequence ID" value="EGC04244.1"/>
    <property type="molecule type" value="Genomic_DNA"/>
</dbReference>
<organism evidence="1 2">
    <name type="scientific">Ruminococcus albus 8</name>
    <dbReference type="NCBI Taxonomy" id="246199"/>
    <lineage>
        <taxon>Bacteria</taxon>
        <taxon>Bacillati</taxon>
        <taxon>Bacillota</taxon>
        <taxon>Clostridia</taxon>
        <taxon>Eubacteriales</taxon>
        <taxon>Oscillospiraceae</taxon>
        <taxon>Ruminococcus</taxon>
    </lineage>
</organism>
<dbReference type="InterPro" id="IPR029058">
    <property type="entry name" value="AB_hydrolase_fold"/>
</dbReference>